<feature type="binding site" evidence="12">
    <location>
        <begin position="263"/>
        <end position="264"/>
    </location>
    <ligand>
        <name>L-histidine</name>
        <dbReference type="ChEBI" id="CHEBI:57595"/>
    </ligand>
</feature>
<feature type="binding site" evidence="12">
    <location>
        <begin position="83"/>
        <end position="85"/>
    </location>
    <ligand>
        <name>L-histidine</name>
        <dbReference type="ChEBI" id="CHEBI:57595"/>
    </ligand>
</feature>
<feature type="domain" description="Aminoacyl-transfer RNA synthetases class-II family profile" evidence="13">
    <location>
        <begin position="1"/>
        <end position="357"/>
    </location>
</feature>
<dbReference type="NCBIfam" id="TIGR00442">
    <property type="entry name" value="hisS"/>
    <property type="match status" value="1"/>
</dbReference>
<comment type="catalytic activity">
    <reaction evidence="10 11">
        <text>tRNA(His) + L-histidine + ATP = L-histidyl-tRNA(His) + AMP + diphosphate + H(+)</text>
        <dbReference type="Rhea" id="RHEA:17313"/>
        <dbReference type="Rhea" id="RHEA-COMP:9665"/>
        <dbReference type="Rhea" id="RHEA-COMP:9689"/>
        <dbReference type="ChEBI" id="CHEBI:15378"/>
        <dbReference type="ChEBI" id="CHEBI:30616"/>
        <dbReference type="ChEBI" id="CHEBI:33019"/>
        <dbReference type="ChEBI" id="CHEBI:57595"/>
        <dbReference type="ChEBI" id="CHEBI:78442"/>
        <dbReference type="ChEBI" id="CHEBI:78527"/>
        <dbReference type="ChEBI" id="CHEBI:456215"/>
        <dbReference type="EC" id="6.1.1.21"/>
    </reaction>
</comment>
<proteinExistence type="inferred from homology"/>
<accession>A0A0S4MNV4</accession>
<dbReference type="SUPFAM" id="SSF55681">
    <property type="entry name" value="Class II aaRS and biotin synthetases"/>
    <property type="match status" value="1"/>
</dbReference>
<feature type="binding site" evidence="12">
    <location>
        <position position="132"/>
    </location>
    <ligand>
        <name>L-histidine</name>
        <dbReference type="ChEBI" id="CHEBI:57595"/>
    </ligand>
</feature>
<evidence type="ECO:0000313" key="15">
    <source>
        <dbReference type="EMBL" id="CUU00764.1"/>
    </source>
</evidence>
<gene>
    <name evidence="11" type="primary">hisS</name>
    <name evidence="15" type="ORF">JGI4_00077</name>
    <name evidence="14" type="ORF">JGI8_01596</name>
</gene>
<dbReference type="PROSITE" id="PS50862">
    <property type="entry name" value="AA_TRNA_LIGASE_II"/>
    <property type="match status" value="1"/>
</dbReference>
<feature type="binding site" evidence="12">
    <location>
        <position position="259"/>
    </location>
    <ligand>
        <name>L-histidine</name>
        <dbReference type="ChEBI" id="CHEBI:57595"/>
    </ligand>
</feature>
<accession>A0A0P1LBG9</accession>
<dbReference type="GO" id="GO:0004821">
    <property type="term" value="F:histidine-tRNA ligase activity"/>
    <property type="evidence" value="ECO:0007669"/>
    <property type="project" value="UniProtKB-UniRule"/>
</dbReference>
<dbReference type="PANTHER" id="PTHR43707:SF1">
    <property type="entry name" value="HISTIDINE--TRNA LIGASE, MITOCHONDRIAL-RELATED"/>
    <property type="match status" value="1"/>
</dbReference>
<evidence type="ECO:0000256" key="1">
    <source>
        <dbReference type="ARBA" id="ARBA00004496"/>
    </source>
</evidence>
<evidence type="ECO:0000256" key="8">
    <source>
        <dbReference type="ARBA" id="ARBA00022917"/>
    </source>
</evidence>
<dbReference type="CDD" id="cd00773">
    <property type="entry name" value="HisRS-like_core"/>
    <property type="match status" value="1"/>
</dbReference>
<dbReference type="InterPro" id="IPR036621">
    <property type="entry name" value="Anticodon-bd_dom_sf"/>
</dbReference>
<keyword evidence="6 11" id="KW-0547">Nucleotide-binding</keyword>
<organism evidence="15 16">
    <name type="scientific">Candidatus Kryptonium thompsonii</name>
    <dbReference type="NCBI Taxonomy" id="1633631"/>
    <lineage>
        <taxon>Bacteria</taxon>
        <taxon>Pseudomonadati</taxon>
        <taxon>Candidatus Kryptoniota</taxon>
        <taxon>Candidatus Kryptonium</taxon>
    </lineage>
</organism>
<comment type="subunit">
    <text evidence="3 11">Homodimer.</text>
</comment>
<comment type="similarity">
    <text evidence="2 11">Belongs to the class-II aminoacyl-tRNA synthetase family.</text>
</comment>
<sequence>MKKILKNVRGTKDILPDESYKWQYVEQRIRKIFEVYNYREIRTPIFEETELFARGIGELTDIVSKEMYTFFDKGGTSLTLKPEMTASVMRAYIQYEINKQVPLFKVYYISPMFRQERPQAGRLRQFHQVGAEAIGSQNPEVDAEIIALVLHIIESFNIENYTLKLNTVGCQNCRPAYKEVLKEYLRKFYDLLSEDSKNRLDRNPLRVLDSKDERDKTVIENAPLIYEYLCDDCEVHFNELKKILDTIGIKYELEPHLVRGLDYYTKTAFEVISPELGSQDAIAGGGRYDLLSKELGGPDVPGVGFALGVERMMLILEKNGYKFGEIPKPFVYVAYLGQDSQKFAFNIVFSLRKKMIPCEVELLNRSLKSQMKEADRQGAKFVIIVGEDELKNDKCTVRDMKSGEQFDVKLNQILEFITSKYAQEASTD</sequence>
<keyword evidence="17" id="KW-1185">Reference proteome</keyword>
<keyword evidence="4 11" id="KW-0963">Cytoplasm</keyword>
<evidence type="ECO:0000313" key="14">
    <source>
        <dbReference type="EMBL" id="CUS91819.1"/>
    </source>
</evidence>
<dbReference type="EMBL" id="CZVI01000025">
    <property type="protein sequence ID" value="CUS91819.1"/>
    <property type="molecule type" value="Genomic_DNA"/>
</dbReference>
<keyword evidence="7 11" id="KW-0067">ATP-binding</keyword>
<dbReference type="GO" id="GO:0005737">
    <property type="term" value="C:cytoplasm"/>
    <property type="evidence" value="ECO:0007669"/>
    <property type="project" value="UniProtKB-SubCell"/>
</dbReference>
<dbReference type="InterPro" id="IPR045864">
    <property type="entry name" value="aa-tRNA-synth_II/BPL/LPL"/>
</dbReference>
<evidence type="ECO:0000256" key="9">
    <source>
        <dbReference type="ARBA" id="ARBA00023146"/>
    </source>
</evidence>
<dbReference type="Proteomes" id="UP000182011">
    <property type="component" value="Unassembled WGS sequence"/>
</dbReference>
<dbReference type="InterPro" id="IPR004154">
    <property type="entry name" value="Anticodon-bd"/>
</dbReference>
<reference evidence="15" key="1">
    <citation type="submission" date="2015-11" db="EMBL/GenBank/DDBJ databases">
        <authorList>
            <person name="Zhang Y."/>
            <person name="Guo Z."/>
        </authorList>
    </citation>
    <scope>NUCLEOTIDE SEQUENCE [LARGE SCALE GENOMIC DNA]</scope>
    <source>
        <strain evidence="15">JGI-4</strain>
    </source>
</reference>
<evidence type="ECO:0000256" key="4">
    <source>
        <dbReference type="ARBA" id="ARBA00022490"/>
    </source>
</evidence>
<evidence type="ECO:0000256" key="11">
    <source>
        <dbReference type="HAMAP-Rule" id="MF_00127"/>
    </source>
</evidence>
<keyword evidence="9 11" id="KW-0030">Aminoacyl-tRNA synthetase</keyword>
<evidence type="ECO:0000256" key="3">
    <source>
        <dbReference type="ARBA" id="ARBA00011738"/>
    </source>
</evidence>
<dbReference type="InterPro" id="IPR033656">
    <property type="entry name" value="HisRS_anticodon"/>
</dbReference>
<dbReference type="Gene3D" id="3.40.50.800">
    <property type="entry name" value="Anticodon-binding domain"/>
    <property type="match status" value="1"/>
</dbReference>
<dbReference type="InterPro" id="IPR041715">
    <property type="entry name" value="HisRS-like_core"/>
</dbReference>
<dbReference type="PIRSF" id="PIRSF001549">
    <property type="entry name" value="His-tRNA_synth"/>
    <property type="match status" value="1"/>
</dbReference>
<reference evidence="16 17" key="2">
    <citation type="submission" date="2015-11" db="EMBL/GenBank/DDBJ databases">
        <authorList>
            <person name="Varghese N."/>
        </authorList>
    </citation>
    <scope>NUCLEOTIDE SEQUENCE [LARGE SCALE GENOMIC DNA]</scope>
    <source>
        <strain evidence="14 17">JGI-8</strain>
    </source>
</reference>
<dbReference type="Pfam" id="PF13393">
    <property type="entry name" value="tRNA-synt_His"/>
    <property type="match status" value="1"/>
</dbReference>
<evidence type="ECO:0000313" key="17">
    <source>
        <dbReference type="Proteomes" id="UP000182200"/>
    </source>
</evidence>
<dbReference type="AlphaFoldDB" id="A0A0N7MU20"/>
<evidence type="ECO:0000256" key="6">
    <source>
        <dbReference type="ARBA" id="ARBA00022741"/>
    </source>
</evidence>
<evidence type="ECO:0000256" key="12">
    <source>
        <dbReference type="PIRSR" id="PIRSR001549-1"/>
    </source>
</evidence>
<dbReference type="STRING" id="1633631.GCA_001442925_00077"/>
<dbReference type="RefSeq" id="WP_047133736.1">
    <property type="nucleotide sequence ID" value="NZ_CZVI01000025.1"/>
</dbReference>
<dbReference type="InterPro" id="IPR004516">
    <property type="entry name" value="HisRS/HisZ"/>
</dbReference>
<accession>A0A0P1M0B4</accession>
<accession>A0A0N7MU20</accession>
<dbReference type="CDD" id="cd00859">
    <property type="entry name" value="HisRS_anticodon"/>
    <property type="match status" value="1"/>
</dbReference>
<dbReference type="InterPro" id="IPR006195">
    <property type="entry name" value="aa-tRNA-synth_II"/>
</dbReference>
<keyword evidence="5 11" id="KW-0436">Ligase</keyword>
<evidence type="ECO:0000256" key="10">
    <source>
        <dbReference type="ARBA" id="ARBA00047639"/>
    </source>
</evidence>
<dbReference type="Gene3D" id="3.30.930.10">
    <property type="entry name" value="Bira Bifunctional Protein, Domain 2"/>
    <property type="match status" value="1"/>
</dbReference>
<accession>A0A0N7MPT6</accession>
<dbReference type="OrthoDB" id="9800814at2"/>
<dbReference type="InterPro" id="IPR015807">
    <property type="entry name" value="His-tRNA-ligase"/>
</dbReference>
<evidence type="ECO:0000256" key="5">
    <source>
        <dbReference type="ARBA" id="ARBA00022598"/>
    </source>
</evidence>
<evidence type="ECO:0000256" key="7">
    <source>
        <dbReference type="ARBA" id="ARBA00022840"/>
    </source>
</evidence>
<evidence type="ECO:0000259" key="13">
    <source>
        <dbReference type="PROSITE" id="PS50862"/>
    </source>
</evidence>
<dbReference type="Proteomes" id="UP000182200">
    <property type="component" value="Unassembled WGS sequence"/>
</dbReference>
<comment type="subcellular location">
    <subcellularLocation>
        <location evidence="1 11">Cytoplasm</location>
    </subcellularLocation>
</comment>
<dbReference type="SUPFAM" id="SSF52954">
    <property type="entry name" value="Class II aaRS ABD-related"/>
    <property type="match status" value="1"/>
</dbReference>
<dbReference type="EMBL" id="FAOP01000001">
    <property type="protein sequence ID" value="CUU00764.1"/>
    <property type="molecule type" value="Genomic_DNA"/>
</dbReference>
<name>A0A0N7MU20_9BACT</name>
<dbReference type="FunFam" id="3.30.930.10:FF:000005">
    <property type="entry name" value="Histidine--tRNA ligase"/>
    <property type="match status" value="1"/>
</dbReference>
<dbReference type="EC" id="6.1.1.21" evidence="11"/>
<accession>A0A0P1NZB7</accession>
<feature type="binding site" evidence="12">
    <location>
        <position position="128"/>
    </location>
    <ligand>
        <name>L-histidine</name>
        <dbReference type="ChEBI" id="CHEBI:57595"/>
    </ligand>
</feature>
<accession>A0A0P1ML37</accession>
<dbReference type="Pfam" id="PF03129">
    <property type="entry name" value="HGTP_anticodon"/>
    <property type="match status" value="1"/>
</dbReference>
<keyword evidence="8 11" id="KW-0648">Protein biosynthesis</keyword>
<dbReference type="HAMAP" id="MF_00127">
    <property type="entry name" value="His_tRNA_synth"/>
    <property type="match status" value="1"/>
</dbReference>
<dbReference type="GO" id="GO:0005524">
    <property type="term" value="F:ATP binding"/>
    <property type="evidence" value="ECO:0007669"/>
    <property type="project" value="UniProtKB-UniRule"/>
</dbReference>
<protein>
    <recommendedName>
        <fullName evidence="11">Histidine--tRNA ligase</fullName>
        <ecNumber evidence="11">6.1.1.21</ecNumber>
    </recommendedName>
    <alternativeName>
        <fullName evidence="11">Histidyl-tRNA synthetase</fullName>
        <shortName evidence="11">HisRS</shortName>
    </alternativeName>
</protein>
<accession>A0A0P1P8J6</accession>
<dbReference type="PANTHER" id="PTHR43707">
    <property type="entry name" value="HISTIDYL-TRNA SYNTHETASE"/>
    <property type="match status" value="1"/>
</dbReference>
<accession>A0A0P1MA23</accession>
<evidence type="ECO:0000256" key="2">
    <source>
        <dbReference type="ARBA" id="ARBA00008226"/>
    </source>
</evidence>
<evidence type="ECO:0000313" key="16">
    <source>
        <dbReference type="Proteomes" id="UP000182011"/>
    </source>
</evidence>
<feature type="binding site" evidence="12">
    <location>
        <position position="114"/>
    </location>
    <ligand>
        <name>L-histidine</name>
        <dbReference type="ChEBI" id="CHEBI:57595"/>
    </ligand>
</feature>
<dbReference type="GO" id="GO:0006427">
    <property type="term" value="P:histidyl-tRNA aminoacylation"/>
    <property type="evidence" value="ECO:0007669"/>
    <property type="project" value="UniProtKB-UniRule"/>
</dbReference>